<dbReference type="Proteomes" id="UP000297777">
    <property type="component" value="Unassembled WGS sequence"/>
</dbReference>
<keyword evidence="2" id="KW-1185">Reference proteome</keyword>
<evidence type="ECO:0000313" key="1">
    <source>
        <dbReference type="EMBL" id="TGO07981.1"/>
    </source>
</evidence>
<dbReference type="AlphaFoldDB" id="A0A4Z1EF00"/>
<accession>A0A4Z1EF00</accession>
<name>A0A4Z1EF00_9HELO</name>
<reference evidence="1 2" key="1">
    <citation type="submission" date="2017-12" db="EMBL/GenBank/DDBJ databases">
        <title>Comparative genomics of Botrytis spp.</title>
        <authorList>
            <person name="Valero-Jimenez C.A."/>
            <person name="Tapia P."/>
            <person name="Veloso J."/>
            <person name="Silva-Moreno E."/>
            <person name="Staats M."/>
            <person name="Valdes J.H."/>
            <person name="Van Kan J.A.L."/>
        </authorList>
    </citation>
    <scope>NUCLEOTIDE SEQUENCE [LARGE SCALE GENOMIC DNA]</scope>
    <source>
        <strain evidence="1 2">Bt9001</strain>
    </source>
</reference>
<dbReference type="EMBL" id="PQXH01000233">
    <property type="protein sequence ID" value="TGO07981.1"/>
    <property type="molecule type" value="Genomic_DNA"/>
</dbReference>
<proteinExistence type="predicted"/>
<comment type="caution">
    <text evidence="1">The sequence shown here is derived from an EMBL/GenBank/DDBJ whole genome shotgun (WGS) entry which is preliminary data.</text>
</comment>
<sequence length="88" mass="10254">MNVILFVTSKYPGWPKWQGRPSIHVKIDDDKWKGIHVSRGGPDDSHDFLTLFNWAAVVNLEFRGRFNYNAVKDSKGYHYDDALFLIQI</sequence>
<protein>
    <submittedName>
        <fullName evidence="1">Uncharacterized protein</fullName>
    </submittedName>
</protein>
<organism evidence="1 2">
    <name type="scientific">Botrytis tulipae</name>
    <dbReference type="NCBI Taxonomy" id="87230"/>
    <lineage>
        <taxon>Eukaryota</taxon>
        <taxon>Fungi</taxon>
        <taxon>Dikarya</taxon>
        <taxon>Ascomycota</taxon>
        <taxon>Pezizomycotina</taxon>
        <taxon>Leotiomycetes</taxon>
        <taxon>Helotiales</taxon>
        <taxon>Sclerotiniaceae</taxon>
        <taxon>Botrytis</taxon>
    </lineage>
</organism>
<gene>
    <name evidence="1" type="ORF">BTUL_0233g00140</name>
</gene>
<evidence type="ECO:0000313" key="2">
    <source>
        <dbReference type="Proteomes" id="UP000297777"/>
    </source>
</evidence>